<evidence type="ECO:0000313" key="7">
    <source>
        <dbReference type="EMBL" id="GLC27004.1"/>
    </source>
</evidence>
<dbReference type="InterPro" id="IPR037294">
    <property type="entry name" value="ABC_BtuC-like"/>
</dbReference>
<dbReference type="GO" id="GO:0022857">
    <property type="term" value="F:transmembrane transporter activity"/>
    <property type="evidence" value="ECO:0007669"/>
    <property type="project" value="InterPro"/>
</dbReference>
<feature type="transmembrane region" description="Helical" evidence="6">
    <location>
        <begin position="214"/>
        <end position="233"/>
    </location>
</feature>
<keyword evidence="2" id="KW-1003">Cell membrane</keyword>
<sequence>MILLAFLAQTLRIVIPYLLAAAGGVLSERAGIVALTLEGFMLTGAFTAALGSYYAGSPWVGLLTGLLGGVALALLLALATVRYKADQVVAGIALNLLAIGGTRFFLRYAFDSSSNSPRVPGFGGESGGATGVLATLAASAQNPLVWIGLLIVPATAWLLYRTPFGLRIRAAGEKPEAARSLGVPVARVRVLGVACAGALAGLAGAYLALDQHQFTDGMTAGRGFIALAAVIFGRWDPKRVALACVLFAAAETFQIQLQGAQLIPSQFVEMIPYVLTIVALAGVVGRSAAPAALGKAE</sequence>
<keyword evidence="5 6" id="KW-0472">Membrane</keyword>
<name>A0AA37Q5L0_9BACT</name>
<gene>
    <name evidence="7" type="ORF">rosag_35170</name>
</gene>
<keyword evidence="8" id="KW-1185">Reference proteome</keyword>
<evidence type="ECO:0000256" key="5">
    <source>
        <dbReference type="ARBA" id="ARBA00023136"/>
    </source>
</evidence>
<dbReference type="Proteomes" id="UP001161325">
    <property type="component" value="Unassembled WGS sequence"/>
</dbReference>
<dbReference type="PANTHER" id="PTHR43370:SF1">
    <property type="entry name" value="GUANOSINE ABC TRANSPORTER PERMEASE PROTEIN NUPQ"/>
    <property type="match status" value="1"/>
</dbReference>
<evidence type="ECO:0000256" key="2">
    <source>
        <dbReference type="ARBA" id="ARBA00022475"/>
    </source>
</evidence>
<feature type="transmembrane region" description="Helical" evidence="6">
    <location>
        <begin position="143"/>
        <end position="160"/>
    </location>
</feature>
<feature type="transmembrane region" description="Helical" evidence="6">
    <location>
        <begin position="88"/>
        <end position="110"/>
    </location>
</feature>
<reference evidence="7" key="1">
    <citation type="submission" date="2022-08" db="EMBL/GenBank/DDBJ databases">
        <title>Draft genome sequencing of Roseisolibacter agri AW1220.</title>
        <authorList>
            <person name="Tobiishi Y."/>
            <person name="Tonouchi A."/>
        </authorList>
    </citation>
    <scope>NUCLEOTIDE SEQUENCE</scope>
    <source>
        <strain evidence="7">AW1220</strain>
    </source>
</reference>
<comment type="caution">
    <text evidence="7">The sequence shown here is derived from an EMBL/GenBank/DDBJ whole genome shotgun (WGS) entry which is preliminary data.</text>
</comment>
<organism evidence="7 8">
    <name type="scientific">Roseisolibacter agri</name>
    <dbReference type="NCBI Taxonomy" id="2014610"/>
    <lineage>
        <taxon>Bacteria</taxon>
        <taxon>Pseudomonadati</taxon>
        <taxon>Gemmatimonadota</taxon>
        <taxon>Gemmatimonadia</taxon>
        <taxon>Gemmatimonadales</taxon>
        <taxon>Gemmatimonadaceae</taxon>
        <taxon>Roseisolibacter</taxon>
    </lineage>
</organism>
<dbReference type="Gene3D" id="1.10.3470.10">
    <property type="entry name" value="ABC transporter involved in vitamin B12 uptake, BtuC"/>
    <property type="match status" value="1"/>
</dbReference>
<evidence type="ECO:0000256" key="4">
    <source>
        <dbReference type="ARBA" id="ARBA00022989"/>
    </source>
</evidence>
<dbReference type="GO" id="GO:0005886">
    <property type="term" value="C:plasma membrane"/>
    <property type="evidence" value="ECO:0007669"/>
    <property type="project" value="UniProtKB-SubCell"/>
</dbReference>
<dbReference type="Pfam" id="PF02653">
    <property type="entry name" value="BPD_transp_2"/>
    <property type="match status" value="1"/>
</dbReference>
<dbReference type="AlphaFoldDB" id="A0AA37Q5L0"/>
<dbReference type="PANTHER" id="PTHR43370">
    <property type="entry name" value="SUGAR ABC TRANSPORTER INTEGRAL MEMBRANE PROTEIN-RELATED"/>
    <property type="match status" value="1"/>
</dbReference>
<evidence type="ECO:0000256" key="3">
    <source>
        <dbReference type="ARBA" id="ARBA00022692"/>
    </source>
</evidence>
<feature type="transmembrane region" description="Helical" evidence="6">
    <location>
        <begin position="6"/>
        <end position="26"/>
    </location>
</feature>
<keyword evidence="4 6" id="KW-1133">Transmembrane helix</keyword>
<protein>
    <submittedName>
        <fullName evidence="7">ABC transporter permease</fullName>
    </submittedName>
</protein>
<feature type="transmembrane region" description="Helical" evidence="6">
    <location>
        <begin position="270"/>
        <end position="289"/>
    </location>
</feature>
<feature type="transmembrane region" description="Helical" evidence="6">
    <location>
        <begin position="188"/>
        <end position="208"/>
    </location>
</feature>
<feature type="transmembrane region" description="Helical" evidence="6">
    <location>
        <begin position="59"/>
        <end position="81"/>
    </location>
</feature>
<dbReference type="InterPro" id="IPR001851">
    <property type="entry name" value="ABC_transp_permease"/>
</dbReference>
<dbReference type="EMBL" id="BRXS01000005">
    <property type="protein sequence ID" value="GLC27004.1"/>
    <property type="molecule type" value="Genomic_DNA"/>
</dbReference>
<keyword evidence="3 6" id="KW-0812">Transmembrane</keyword>
<evidence type="ECO:0000313" key="8">
    <source>
        <dbReference type="Proteomes" id="UP001161325"/>
    </source>
</evidence>
<evidence type="ECO:0000256" key="6">
    <source>
        <dbReference type="SAM" id="Phobius"/>
    </source>
</evidence>
<feature type="transmembrane region" description="Helical" evidence="6">
    <location>
        <begin position="240"/>
        <end position="258"/>
    </location>
</feature>
<evidence type="ECO:0000256" key="1">
    <source>
        <dbReference type="ARBA" id="ARBA00004651"/>
    </source>
</evidence>
<feature type="transmembrane region" description="Helical" evidence="6">
    <location>
        <begin position="33"/>
        <end position="53"/>
    </location>
</feature>
<comment type="subcellular location">
    <subcellularLocation>
        <location evidence="1">Cell membrane</location>
        <topology evidence="1">Multi-pass membrane protein</topology>
    </subcellularLocation>
</comment>
<accession>A0AA37Q5L0</accession>
<dbReference type="RefSeq" id="WP_284351452.1">
    <property type="nucleotide sequence ID" value="NZ_BRXS01000005.1"/>
</dbReference>
<proteinExistence type="predicted"/>
<dbReference type="CDD" id="cd06580">
    <property type="entry name" value="TM_PBP1_transp_TpRbsC_like"/>
    <property type="match status" value="1"/>
</dbReference>